<dbReference type="Pfam" id="PF15780">
    <property type="entry name" value="ASH"/>
    <property type="match status" value="1"/>
</dbReference>
<keyword evidence="4" id="KW-0969">Cilium</keyword>
<name>A0ABX9QC81_9BACT</name>
<accession>A0ABX9QC81</accession>
<feature type="domain" description="HYDIN/VesB/CFA65-like Ig-like" evidence="7">
    <location>
        <begin position="1169"/>
        <end position="1247"/>
    </location>
</feature>
<dbReference type="Gene3D" id="2.60.40.10">
    <property type="entry name" value="Immunoglobulins"/>
    <property type="match status" value="17"/>
</dbReference>
<evidence type="ECO:0000256" key="2">
    <source>
        <dbReference type="ARBA" id="ARBA00004496"/>
    </source>
</evidence>
<feature type="domain" description="HYDIN/VesB/CFA65-like Ig-like" evidence="7">
    <location>
        <begin position="826"/>
        <end position="922"/>
    </location>
</feature>
<dbReference type="PROSITE" id="PS51257">
    <property type="entry name" value="PROKAR_LIPOPROTEIN"/>
    <property type="match status" value="1"/>
</dbReference>
<sequence length="2297" mass="238271">MNRFLLILTASLCVLTACGPDPEKPPEPGTLKARIAAPVVEPRDARVQGPGTGAQLADPEPPLELSDTALGFIGKDACTPDEGMVELRNPATTDRKINRVSITGGFTFAGLYKTPNVPCALPCTVPAMPVGNEDPIEVRVGFSRLQPGTFHGALTLYTDDPNTPSLTVTLDGESTGPLLVLGQTSVVFGAHEVGSAPTRSVTVVNLGNEEFSQTPSATPPFSVPNAPLTIPALGTGTLVVTFNPIAKGAFAGVLNLANSSVCPAPPVALLSGEAVSPAKLVLSRTVMAFPQTTVNTVSAPQEVTVRNDGGSLLTVTQLTLAQDSAFQVDPSGPFSLAPGDTQRLKLTFHPSQPGNASDELLFASNDSTAPNLPLTGTATPGASPAKLVLSRTVMAFPQTTVNTPSAAQEITVKNDGGSLLTVSALGLQQPANTPYYVDTSAPFSLAPGDTQVLKLTFTPRVAGSASATLSFTSNSSPAAPSVTLSGTGAPAAPTAGLVLNRDTVDFGTPNACTTSEQEIVLRNISATQRHVTSTSVSGGFSLVGLYDAAGTTRCATPCPVSPAGQGSTNDVKVKVAFAPGQPGDFQGKLTLYTDDPNAPSLTVTLAGKAQGPLLVFEQPSLDFGRQLVNANPSPTRQVKVINLGNQTFSQTPSVPEPFSVPSQALTVPAGDSRQLTVTFQPTARNTFTGVLSLGNSSVCPTPPAASLKGEAILPAKLLLSRTTMAFPQTVVNTASAPQEVTVTNGGDSLLEVTGLAMDKAPGSAFRVDPSSDFSLAPGETQRLKLTFQPAVSGSATDDLVFTSNDAAAPKLTLSGTATPAATPAKLALSRTAMAFPQTAVDTASAPQEVIVTNEGDIRLDVTGMTLAQGANSAFQIDPSSAFSLAPGGTQRLQVTFLPRQSGSVLDTLSFASNATGAPTLTLSGTSAPGTACLSLAPQSFEFAEQVAGDSASEQKRVVVTNTGTVALTLTPTVTQDGDAYSVSPSTQFTLAPNSAGRELFIKFDPKLNESGSVDGVLSFSTSPATSCVTTVPLHGVARKTSLEVSPTSLTFGDWTVSDTLPTRQVTLKNPTSWPVRVLLVPPETLTPYTLAGIPASGLVVAARSSEVLTVTFAASSWGEAFSRTLAFETDATLPVASVPITGRALAPELTLSSSTLTFPPGAPTGEYYKDTTLTNTGNQALFLSNVTVDNNAHFQVVDFLPQTLPPAGTMSLRIRFGPTTVGDLETRLRFYTTGDRPLPPTLVVKGKSAGPIAIFNKEGINFGPRQVGYTHINSELNVRNSIDASEGLRIVAARVVPSWSEFTVQALTPPQTVIKPGEESESFKITYRPVTLNKESKDSLEIDYEGAITGVTATRRFELKGTGADAQVSAPEGDILFPATLPNTSNPRILTITNSGDVPVELSSVSTTAGLPFQIKVDLVEPIPVKGTRNINVSFNPTAIGVFRGPLEIRLKNSPLVVSLTRTLYGVGASAKLELSENQIFFGEVARLGSSTRSITLRNSGSAPLTVSNVKYAAPFYAQLHSGHFPIILAQDETAQLDITFQPEVAGDQEATLKILSDSEAANELSFKVSGRGTVPLVVFPGGKNPGFAPQAINIEGPRQLIVVKNEGRAPLEIYAVTVPGDFCLHPVDGSQEDGCPKSIQQRVTVLSGTVHSFFVTAKPSKLGSNVSKLSIESNSATTPDEVTLAVEGVGSVYLPTSSVAFGPVNFGAYADQVVLVTNTGITAAQVSVDFASDSEWRSEFSAQGLPLVVPAGASAPLTLRFQPQVPKGGARSLTATLSTGGTSTQTSLALTLQGTATSAHLNVARRDGAAFDGTLDFGGTRVNTKSDFIGLRLLHASPAGGTGADGGIAAEVGPLTVKDVSLDGEDAKSFILQKPTLPVKLGPGGSMDLSLQFHPDAQRRFNAVLRITSDDNQASTVLVTLSGHGRTNQLSLSTPALDFGARVTESSSAAVRSVRLTNESLQPLKVQGLEILGVAENSEPSHFNVESAPALPFTLAAQESKELFIKFVPRPDVTSKAALTVVTSDLESPVAQVALSGRGISTVFRALSRTLDFGTVRQSETVTTKVVLTNDSTQELLLVQPKVEGPQATNFVVVSPVLGAEGRVLPQGDSLTVELKYDTAQAGVSKGTLVLGTKDQERAALVALSGVTVASFLTIEPMELDLGWVDIGATSTPRTVTLTNQSASPARLSVVENSNPAFQIDASALDAELAPGAQATVNVTFQGQVGGPAEGTLKLRLRGETTTEAQLVLKGQARTLGGTGGGCACGTSGDGGAALALLLLLGLGLGRQARRMRVED</sequence>
<evidence type="ECO:0000313" key="9">
    <source>
        <dbReference type="Proteomes" id="UP000278907"/>
    </source>
</evidence>
<dbReference type="InterPro" id="IPR031549">
    <property type="entry name" value="ASH"/>
</dbReference>
<dbReference type="NCBIfam" id="NF012200">
    <property type="entry name" value="choice_anch_D"/>
    <property type="match status" value="12"/>
</dbReference>
<feature type="domain" description="HYDIN/VesB/CFA65-like Ig-like" evidence="7">
    <location>
        <begin position="2155"/>
        <end position="2252"/>
    </location>
</feature>
<comment type="subcellular location">
    <subcellularLocation>
        <location evidence="1">Cell projection</location>
        <location evidence="1">Cilium</location>
    </subcellularLocation>
    <subcellularLocation>
        <location evidence="2">Cytoplasm</location>
    </subcellularLocation>
</comment>
<dbReference type="InterPro" id="IPR053879">
    <property type="entry name" value="HYDIN_VesB_CFA65-like_Ig"/>
</dbReference>
<evidence type="ECO:0000256" key="1">
    <source>
        <dbReference type="ARBA" id="ARBA00004138"/>
    </source>
</evidence>
<feature type="domain" description="HYDIN/VesB/CFA65-like Ig-like" evidence="7">
    <location>
        <begin position="1471"/>
        <end position="1568"/>
    </location>
</feature>
<dbReference type="Proteomes" id="UP000278907">
    <property type="component" value="Unassembled WGS sequence"/>
</dbReference>
<proteinExistence type="predicted"/>
<evidence type="ECO:0000313" key="8">
    <source>
        <dbReference type="EMBL" id="RKI00593.1"/>
    </source>
</evidence>
<dbReference type="Pfam" id="PF22544">
    <property type="entry name" value="HYDIN_VesB_CFA65-like_Ig"/>
    <property type="match status" value="6"/>
</dbReference>
<evidence type="ECO:0000259" key="7">
    <source>
        <dbReference type="Pfam" id="PF22544"/>
    </source>
</evidence>
<feature type="domain" description="HYDIN/VesB/CFA65-like Ig-like" evidence="7">
    <location>
        <begin position="733"/>
        <end position="814"/>
    </location>
</feature>
<dbReference type="PANTHER" id="PTHR46127">
    <property type="entry name" value="CILIA- AND FLAGELLA-ASSOCIATED PROTEIN 65"/>
    <property type="match status" value="1"/>
</dbReference>
<keyword evidence="9" id="KW-1185">Reference proteome</keyword>
<keyword evidence="5" id="KW-0966">Cell projection</keyword>
<feature type="domain" description="HYDIN/VesB/CFA65-like Ig-like" evidence="7">
    <location>
        <begin position="280"/>
        <end position="371"/>
    </location>
</feature>
<dbReference type="RefSeq" id="WP_120585383.1">
    <property type="nucleotide sequence ID" value="NZ_RAWI01000243.1"/>
</dbReference>
<dbReference type="InterPro" id="IPR013783">
    <property type="entry name" value="Ig-like_fold"/>
</dbReference>
<evidence type="ECO:0000259" key="6">
    <source>
        <dbReference type="Pfam" id="PF15780"/>
    </source>
</evidence>
<comment type="caution">
    <text evidence="8">The sequence shown here is derived from an EMBL/GenBank/DDBJ whole genome shotgun (WGS) entry which is preliminary data.</text>
</comment>
<feature type="domain" description="Abnormal spindle-like microcephaly-associated protein ASH" evidence="6">
    <location>
        <begin position="183"/>
        <end position="260"/>
    </location>
</feature>
<dbReference type="PANTHER" id="PTHR46127:SF1">
    <property type="entry name" value="CILIA- AND FLAGELLA-ASSOCIATED PROTEIN 65"/>
    <property type="match status" value="1"/>
</dbReference>
<gene>
    <name evidence="8" type="ORF">D7Y13_26815</name>
</gene>
<keyword evidence="3" id="KW-0963">Cytoplasm</keyword>
<evidence type="ECO:0000256" key="3">
    <source>
        <dbReference type="ARBA" id="ARBA00022490"/>
    </source>
</evidence>
<organism evidence="8 9">
    <name type="scientific">Corallococcus praedator</name>
    <dbReference type="NCBI Taxonomy" id="2316724"/>
    <lineage>
        <taxon>Bacteria</taxon>
        <taxon>Pseudomonadati</taxon>
        <taxon>Myxococcota</taxon>
        <taxon>Myxococcia</taxon>
        <taxon>Myxococcales</taxon>
        <taxon>Cystobacterineae</taxon>
        <taxon>Myxococcaceae</taxon>
        <taxon>Corallococcus</taxon>
    </lineage>
</organism>
<evidence type="ECO:0000256" key="5">
    <source>
        <dbReference type="ARBA" id="ARBA00023273"/>
    </source>
</evidence>
<reference evidence="8 9" key="1">
    <citation type="submission" date="2018-09" db="EMBL/GenBank/DDBJ databases">
        <authorList>
            <person name="Livingstone P.G."/>
            <person name="Whitworth D.E."/>
        </authorList>
    </citation>
    <scope>NUCLEOTIDE SEQUENCE [LARGE SCALE GENOMIC DNA]</scope>
    <source>
        <strain evidence="8 9">CA031B</strain>
    </source>
</reference>
<evidence type="ECO:0000256" key="4">
    <source>
        <dbReference type="ARBA" id="ARBA00023069"/>
    </source>
</evidence>
<dbReference type="InterPro" id="IPR052614">
    <property type="entry name" value="CFAP65"/>
</dbReference>
<protein>
    <submittedName>
        <fullName evidence="8">Choice-of-anchor D domain-containing protein</fullName>
    </submittedName>
</protein>
<dbReference type="EMBL" id="RAWI01000243">
    <property type="protein sequence ID" value="RKI00593.1"/>
    <property type="molecule type" value="Genomic_DNA"/>
</dbReference>